<keyword evidence="2" id="KW-0732">Signal</keyword>
<evidence type="ECO:0000259" key="3">
    <source>
        <dbReference type="SMART" id="SM00867"/>
    </source>
</evidence>
<feature type="chain" id="PRO_5043915856" evidence="2">
    <location>
        <begin position="37"/>
        <end position="278"/>
    </location>
</feature>
<reference evidence="4 5" key="1">
    <citation type="submission" date="2019-10" db="EMBL/GenBank/DDBJ databases">
        <title>Lysobacter alkalisoli sp. nov., isolated from saline-alkaline soil.</title>
        <authorList>
            <person name="Sun J.-Q."/>
        </authorList>
    </citation>
    <scope>NUCLEOTIDE SEQUENCE [LARGE SCALE GENOMIC DNA]</scope>
    <source>
        <strain evidence="4 5">KCTC 42381</strain>
    </source>
</reference>
<feature type="domain" description="Lipid/polyisoprenoid-binding YceI-like" evidence="3">
    <location>
        <begin position="40"/>
        <end position="205"/>
    </location>
</feature>
<organism evidence="4 5">
    <name type="scientific">Marilutibacter maris</name>
    <dbReference type="NCBI Taxonomy" id="1605891"/>
    <lineage>
        <taxon>Bacteria</taxon>
        <taxon>Pseudomonadati</taxon>
        <taxon>Pseudomonadota</taxon>
        <taxon>Gammaproteobacteria</taxon>
        <taxon>Lysobacterales</taxon>
        <taxon>Lysobacteraceae</taxon>
        <taxon>Marilutibacter</taxon>
    </lineage>
</organism>
<dbReference type="InterPro" id="IPR007372">
    <property type="entry name" value="Lipid/polyisoprenoid-bd_YceI"/>
</dbReference>
<comment type="caution">
    <text evidence="4">The sequence shown here is derived from an EMBL/GenBank/DDBJ whole genome shotgun (WGS) entry which is preliminary data.</text>
</comment>
<dbReference type="InterPro" id="IPR036761">
    <property type="entry name" value="TTHA0802/YceI-like_sf"/>
</dbReference>
<dbReference type="SUPFAM" id="SSF101874">
    <property type="entry name" value="YceI-like"/>
    <property type="match status" value="1"/>
</dbReference>
<sequence>MPLPAAFATRAPTAATAVRTLACAVALSTAAGTATAAPPGYALDPVHTRVLVAVGHAGFSKALGTVSGSQGWLLFDPDDWSRARLDVRVPLAQLDFGDEDWNRAVAGNALLDTDRHPEARFVSTAVTGHDPNHATVCGELSLRGQVRPQCLEVTLNGVARHPLPPFRRTVGFSARGVLSRADFGIDAWRSVIGDEVELRIEAEAVRDSGAVAALDPVNDEAAEAGAADVTHDTANTYPSLEAAAEAALEQAAPASGDTPPDPDGAAAGDRNHDDEPTP</sequence>
<evidence type="ECO:0000313" key="4">
    <source>
        <dbReference type="EMBL" id="KAB8174056.1"/>
    </source>
</evidence>
<dbReference type="Proteomes" id="UP000320431">
    <property type="component" value="Unassembled WGS sequence"/>
</dbReference>
<protein>
    <submittedName>
        <fullName evidence="4">Polyisoprenoid-binding protein</fullName>
    </submittedName>
</protein>
<feature type="signal peptide" evidence="2">
    <location>
        <begin position="1"/>
        <end position="36"/>
    </location>
</feature>
<dbReference type="PANTHER" id="PTHR34406">
    <property type="entry name" value="PROTEIN YCEI"/>
    <property type="match status" value="1"/>
</dbReference>
<feature type="region of interest" description="Disordered" evidence="1">
    <location>
        <begin position="247"/>
        <end position="278"/>
    </location>
</feature>
<dbReference type="SMART" id="SM00867">
    <property type="entry name" value="YceI"/>
    <property type="match status" value="1"/>
</dbReference>
<dbReference type="PANTHER" id="PTHR34406:SF1">
    <property type="entry name" value="PROTEIN YCEI"/>
    <property type="match status" value="1"/>
</dbReference>
<evidence type="ECO:0000313" key="5">
    <source>
        <dbReference type="Proteomes" id="UP000320431"/>
    </source>
</evidence>
<accession>A0A508ALT8</accession>
<evidence type="ECO:0000256" key="1">
    <source>
        <dbReference type="SAM" id="MobiDB-lite"/>
    </source>
</evidence>
<evidence type="ECO:0000256" key="2">
    <source>
        <dbReference type="SAM" id="SignalP"/>
    </source>
</evidence>
<dbReference type="Pfam" id="PF04264">
    <property type="entry name" value="YceI"/>
    <property type="match status" value="1"/>
</dbReference>
<dbReference type="EMBL" id="VICD02000238">
    <property type="protein sequence ID" value="KAB8174056.1"/>
    <property type="molecule type" value="Genomic_DNA"/>
</dbReference>
<dbReference type="RefSeq" id="WP_141482792.1">
    <property type="nucleotide sequence ID" value="NZ_VICD02000238.1"/>
</dbReference>
<dbReference type="AlphaFoldDB" id="A0A508ALT8"/>
<name>A0A508ALT8_9GAMM</name>
<gene>
    <name evidence="4" type="ORF">FKV24_013875</name>
</gene>
<feature type="compositionally biased region" description="Basic and acidic residues" evidence="1">
    <location>
        <begin position="269"/>
        <end position="278"/>
    </location>
</feature>
<dbReference type="Gene3D" id="2.40.128.110">
    <property type="entry name" value="Lipid/polyisoprenoid-binding, YceI-like"/>
    <property type="match status" value="1"/>
</dbReference>
<proteinExistence type="predicted"/>